<dbReference type="STRING" id="337701.SAMN05444398_110131"/>
<proteinExistence type="predicted"/>
<sequence>MSNIDFSRIISAGDAADRRLAAHRDAVKAECRRRILSALPFEVQTNIAQAIASHANALASGLDPDGAEAALGLLAEDIAGAAATRDWIARMRAACAELGTDPHAPYRDDTAWPTLPASVAALAARV</sequence>
<protein>
    <submittedName>
        <fullName evidence="1">Uncharacterized protein</fullName>
    </submittedName>
</protein>
<gene>
    <name evidence="1" type="ORF">SAMN05444398_110131</name>
</gene>
<evidence type="ECO:0000313" key="2">
    <source>
        <dbReference type="Proteomes" id="UP000183974"/>
    </source>
</evidence>
<dbReference type="OrthoDB" id="7872569at2"/>
<organism evidence="1 2">
    <name type="scientific">Roseovarius pacificus</name>
    <dbReference type="NCBI Taxonomy" id="337701"/>
    <lineage>
        <taxon>Bacteria</taxon>
        <taxon>Pseudomonadati</taxon>
        <taxon>Pseudomonadota</taxon>
        <taxon>Alphaproteobacteria</taxon>
        <taxon>Rhodobacterales</taxon>
        <taxon>Roseobacteraceae</taxon>
        <taxon>Roseovarius</taxon>
    </lineage>
</organism>
<dbReference type="AlphaFoldDB" id="A0A1M7GE41"/>
<accession>A0A1M7GE41</accession>
<evidence type="ECO:0000313" key="1">
    <source>
        <dbReference type="EMBL" id="SHM14553.1"/>
    </source>
</evidence>
<keyword evidence="2" id="KW-1185">Reference proteome</keyword>
<name>A0A1M7GE41_9RHOB</name>
<reference evidence="1 2" key="1">
    <citation type="submission" date="2016-11" db="EMBL/GenBank/DDBJ databases">
        <authorList>
            <person name="Jaros S."/>
            <person name="Januszkiewicz K."/>
            <person name="Wedrychowicz H."/>
        </authorList>
    </citation>
    <scope>NUCLEOTIDE SEQUENCE [LARGE SCALE GENOMIC DNA]</scope>
    <source>
        <strain evidence="1 2">DSM 29589</strain>
    </source>
</reference>
<dbReference type="Proteomes" id="UP000183974">
    <property type="component" value="Unassembled WGS sequence"/>
</dbReference>
<dbReference type="RefSeq" id="WP_073035774.1">
    <property type="nucleotide sequence ID" value="NZ_BMLR01000011.1"/>
</dbReference>
<dbReference type="EMBL" id="FRBR01000010">
    <property type="protein sequence ID" value="SHM14553.1"/>
    <property type="molecule type" value="Genomic_DNA"/>
</dbReference>